<reference evidence="4 5" key="1">
    <citation type="submission" date="2017-03" db="EMBL/GenBank/DDBJ databases">
        <authorList>
            <person name="Afonso C.L."/>
            <person name="Miller P.J."/>
            <person name="Scott M.A."/>
            <person name="Spackman E."/>
            <person name="Goraichik I."/>
            <person name="Dimitrov K.M."/>
            <person name="Suarez D.L."/>
            <person name="Swayne D.E."/>
        </authorList>
    </citation>
    <scope>NUCLEOTIDE SEQUENCE [LARGE SCALE GENOMIC DNA]</scope>
    <source>
        <strain evidence="4 5">CECT 7680</strain>
    </source>
</reference>
<dbReference type="AlphaFoldDB" id="A0A1Y5SQL9"/>
<proteinExistence type="predicted"/>
<dbReference type="PANTHER" id="PTHR43420:SF12">
    <property type="entry name" value="N-ACETYLTRANSFERASE DOMAIN-CONTAINING PROTEIN"/>
    <property type="match status" value="1"/>
</dbReference>
<gene>
    <name evidence="4" type="ORF">PSA7680_02347</name>
</gene>
<sequence length="146" mass="15151">MTAPQAPAAPEALAALHARAFRDTRPWTADEFAALLADPACFLAARAEGFALGRAVAGEAELLTIAVAPEARRAGHGRALLAAFEAAARAAGARTAFLEVDAENAPALGLYLSNGYGESGRRKGYYRHADGHRSDALVLSKALPAL</sequence>
<dbReference type="EMBL" id="FWFQ01000016">
    <property type="protein sequence ID" value="SLN46039.1"/>
    <property type="molecule type" value="Genomic_DNA"/>
</dbReference>
<feature type="domain" description="N-acetyltransferase" evidence="3">
    <location>
        <begin position="1"/>
        <end position="144"/>
    </location>
</feature>
<keyword evidence="5" id="KW-1185">Reference proteome</keyword>
<organism evidence="4 5">
    <name type="scientific">Pseudoruegeria aquimaris</name>
    <dbReference type="NCBI Taxonomy" id="393663"/>
    <lineage>
        <taxon>Bacteria</taxon>
        <taxon>Pseudomonadati</taxon>
        <taxon>Pseudomonadota</taxon>
        <taxon>Alphaproteobacteria</taxon>
        <taxon>Rhodobacterales</taxon>
        <taxon>Roseobacteraceae</taxon>
        <taxon>Pseudoruegeria</taxon>
    </lineage>
</organism>
<dbReference type="RefSeq" id="WP_085868901.1">
    <property type="nucleotide sequence ID" value="NZ_FWFQ01000016.1"/>
</dbReference>
<evidence type="ECO:0000256" key="1">
    <source>
        <dbReference type="ARBA" id="ARBA00022679"/>
    </source>
</evidence>
<dbReference type="OrthoDB" id="9804026at2"/>
<protein>
    <submittedName>
        <fullName evidence="4">Ribosomal-protein-alanine N-acetyltransferase</fullName>
    </submittedName>
</protein>
<dbReference type="InterPro" id="IPR000182">
    <property type="entry name" value="GNAT_dom"/>
</dbReference>
<name>A0A1Y5SQL9_9RHOB</name>
<dbReference type="GO" id="GO:0016747">
    <property type="term" value="F:acyltransferase activity, transferring groups other than amino-acyl groups"/>
    <property type="evidence" value="ECO:0007669"/>
    <property type="project" value="InterPro"/>
</dbReference>
<dbReference type="PANTHER" id="PTHR43420">
    <property type="entry name" value="ACETYLTRANSFERASE"/>
    <property type="match status" value="1"/>
</dbReference>
<dbReference type="InterPro" id="IPR016181">
    <property type="entry name" value="Acyl_CoA_acyltransferase"/>
</dbReference>
<evidence type="ECO:0000256" key="2">
    <source>
        <dbReference type="ARBA" id="ARBA00023315"/>
    </source>
</evidence>
<dbReference type="InterPro" id="IPR050680">
    <property type="entry name" value="YpeA/RimI_acetyltransf"/>
</dbReference>
<evidence type="ECO:0000259" key="3">
    <source>
        <dbReference type="PROSITE" id="PS51186"/>
    </source>
</evidence>
<keyword evidence="2" id="KW-0012">Acyltransferase</keyword>
<dbReference type="PROSITE" id="PS51186">
    <property type="entry name" value="GNAT"/>
    <property type="match status" value="1"/>
</dbReference>
<accession>A0A1Y5SQL9</accession>
<evidence type="ECO:0000313" key="4">
    <source>
        <dbReference type="EMBL" id="SLN46039.1"/>
    </source>
</evidence>
<dbReference type="Proteomes" id="UP000193409">
    <property type="component" value="Unassembled WGS sequence"/>
</dbReference>
<dbReference type="SUPFAM" id="SSF55729">
    <property type="entry name" value="Acyl-CoA N-acyltransferases (Nat)"/>
    <property type="match status" value="1"/>
</dbReference>
<keyword evidence="1 4" id="KW-0808">Transferase</keyword>
<dbReference type="Pfam" id="PF00583">
    <property type="entry name" value="Acetyltransf_1"/>
    <property type="match status" value="1"/>
</dbReference>
<evidence type="ECO:0000313" key="5">
    <source>
        <dbReference type="Proteomes" id="UP000193409"/>
    </source>
</evidence>
<dbReference type="Gene3D" id="3.40.630.30">
    <property type="match status" value="1"/>
</dbReference>